<dbReference type="Proteomes" id="UP000572817">
    <property type="component" value="Unassembled WGS sequence"/>
</dbReference>
<comment type="subcellular location">
    <subcellularLocation>
        <location evidence="1">Mitochondrion</location>
    </subcellularLocation>
</comment>
<reference evidence="3" key="1">
    <citation type="submission" date="2020-04" db="EMBL/GenBank/DDBJ databases">
        <title>Genome Assembly and Annotation of Botryosphaeria dothidea sdau 11-99, a Latent Pathogen of Apple Fruit Ring Rot in China.</title>
        <authorList>
            <person name="Yu C."/>
            <person name="Diao Y."/>
            <person name="Lu Q."/>
            <person name="Zhao J."/>
            <person name="Cui S."/>
            <person name="Peng C."/>
            <person name="He B."/>
            <person name="Liu H."/>
        </authorList>
    </citation>
    <scope>NUCLEOTIDE SEQUENCE [LARGE SCALE GENOMIC DNA]</scope>
    <source>
        <strain evidence="3">Sdau11-99</strain>
    </source>
</reference>
<keyword evidence="4" id="KW-1185">Reference proteome</keyword>
<name>A0A8H4IMA2_9PEZI</name>
<dbReference type="Gene3D" id="3.30.420.40">
    <property type="match status" value="2"/>
</dbReference>
<dbReference type="GO" id="GO:0061711">
    <property type="term" value="F:tRNA N(6)-L-threonylcarbamoyladenine synthase activity"/>
    <property type="evidence" value="ECO:0007669"/>
    <property type="project" value="UniProtKB-EC"/>
</dbReference>
<dbReference type="InterPro" id="IPR000905">
    <property type="entry name" value="Gcp-like_dom"/>
</dbReference>
<feature type="domain" description="Gcp-like" evidence="2">
    <location>
        <begin position="206"/>
        <end position="451"/>
    </location>
</feature>
<dbReference type="OrthoDB" id="10259622at2759"/>
<dbReference type="GO" id="GO:0008233">
    <property type="term" value="F:peptidase activity"/>
    <property type="evidence" value="ECO:0007669"/>
    <property type="project" value="UniProtKB-KW"/>
</dbReference>
<comment type="function">
    <text evidence="1">Required for the formation of a threonylcarbamoyl group on adenosine at position 37 (t(6)A37) in mitochondrial tRNAs that read codons beginning with adenine. Probably involved in the transfer of the threonylcarbamoyl moiety of threonylcarbamoyl-AMP (TC-AMP) to the N6 group of A37. Involved in mitochondrial genome maintenance.</text>
</comment>
<dbReference type="InterPro" id="IPR017860">
    <property type="entry name" value="Peptidase_M22_CS"/>
</dbReference>
<dbReference type="GO" id="GO:0005739">
    <property type="term" value="C:mitochondrion"/>
    <property type="evidence" value="ECO:0007669"/>
    <property type="project" value="UniProtKB-SubCell"/>
</dbReference>
<dbReference type="HAMAP" id="MF_01445">
    <property type="entry name" value="TsaD"/>
    <property type="match status" value="1"/>
</dbReference>
<comment type="similarity">
    <text evidence="1">Belongs to the KAE1 / TsaD family.</text>
</comment>
<dbReference type="GO" id="GO:0046872">
    <property type="term" value="F:metal ion binding"/>
    <property type="evidence" value="ECO:0007669"/>
    <property type="project" value="UniProtKB-KW"/>
</dbReference>
<keyword evidence="1" id="KW-0819">tRNA processing</keyword>
<gene>
    <name evidence="3" type="ORF">GTA08_BOTSDO10053</name>
</gene>
<organism evidence="3 4">
    <name type="scientific">Botryosphaeria dothidea</name>
    <dbReference type="NCBI Taxonomy" id="55169"/>
    <lineage>
        <taxon>Eukaryota</taxon>
        <taxon>Fungi</taxon>
        <taxon>Dikarya</taxon>
        <taxon>Ascomycota</taxon>
        <taxon>Pezizomycotina</taxon>
        <taxon>Dothideomycetes</taxon>
        <taxon>Dothideomycetes incertae sedis</taxon>
        <taxon>Botryosphaeriales</taxon>
        <taxon>Botryosphaeriaceae</taxon>
        <taxon>Botryosphaeria</taxon>
    </lineage>
</organism>
<dbReference type="InterPro" id="IPR022450">
    <property type="entry name" value="TsaD"/>
</dbReference>
<keyword evidence="1" id="KW-0808">Transferase</keyword>
<proteinExistence type="inferred from homology"/>
<dbReference type="InterPro" id="IPR043129">
    <property type="entry name" value="ATPase_NBD"/>
</dbReference>
<dbReference type="EMBL" id="WWBZ02000073">
    <property type="protein sequence ID" value="KAF4302603.1"/>
    <property type="molecule type" value="Genomic_DNA"/>
</dbReference>
<dbReference type="AlphaFoldDB" id="A0A8H4IMA2"/>
<dbReference type="GO" id="GO:0006508">
    <property type="term" value="P:proteolysis"/>
    <property type="evidence" value="ECO:0007669"/>
    <property type="project" value="UniProtKB-KW"/>
</dbReference>
<evidence type="ECO:0000256" key="1">
    <source>
        <dbReference type="HAMAP-Rule" id="MF_03179"/>
    </source>
</evidence>
<keyword evidence="1" id="KW-0496">Mitochondrion</keyword>
<comment type="cofactor">
    <cofactor evidence="1">
        <name>a divalent metal cation</name>
        <dbReference type="ChEBI" id="CHEBI:60240"/>
    </cofactor>
    <text evidence="1">Binds 1 divalent metal cation per subunit.</text>
</comment>
<protein>
    <submittedName>
        <fullName evidence="3">Glycoprotease family protein</fullName>
    </submittedName>
</protein>
<dbReference type="GO" id="GO:0072670">
    <property type="term" value="P:mitochondrial tRNA threonylcarbamoyladenosine modification"/>
    <property type="evidence" value="ECO:0007669"/>
    <property type="project" value="TreeGrafter"/>
</dbReference>
<evidence type="ECO:0000313" key="4">
    <source>
        <dbReference type="Proteomes" id="UP000572817"/>
    </source>
</evidence>
<keyword evidence="1" id="KW-0479">Metal-binding</keyword>
<dbReference type="SUPFAM" id="SSF53067">
    <property type="entry name" value="Actin-like ATPase domain"/>
    <property type="match status" value="2"/>
</dbReference>
<comment type="caution">
    <text evidence="3">The sequence shown here is derived from an EMBL/GenBank/DDBJ whole genome shotgun (WGS) entry which is preliminary data.</text>
</comment>
<dbReference type="PROSITE" id="PS01016">
    <property type="entry name" value="GLYCOPROTEASE"/>
    <property type="match status" value="1"/>
</dbReference>
<evidence type="ECO:0000259" key="2">
    <source>
        <dbReference type="Pfam" id="PF00814"/>
    </source>
</evidence>
<feature type="domain" description="Gcp-like" evidence="2">
    <location>
        <begin position="131"/>
        <end position="186"/>
    </location>
</feature>
<dbReference type="Pfam" id="PF00814">
    <property type="entry name" value="TsaD"/>
    <property type="match status" value="2"/>
</dbReference>
<dbReference type="PANTHER" id="PTHR11735:SF6">
    <property type="entry name" value="TRNA N6-ADENOSINE THREONYLCARBAMOYLTRANSFERASE, MITOCHONDRIAL"/>
    <property type="match status" value="1"/>
</dbReference>
<sequence>MLRAGFRLPPAGRLQPLQRRGLLTLAIETSCDDTSVALLETRDSSLNTRWKSRDATLHFHEKVTANNLIYKGVHPIVSLESHQENLAALVQKAIRHLPRASTPDPSEDENSSQLVCHRVAPREMEYRQIPDFISVTRGPGMRANLFTGLDTAKGLAVAWNIPLVGVHHMHAHALTPRLVSALAQKPRSYKSSVLDLFKSGTTVPPAEPEFPFLSVLISGGHTLVISSESLTKHRVLGSTTDCAIGDCLDKAARLIVPPLLLEKSGDTMYGRLLEGFAFPNGPDDYNYAPPKNRGEELARRPTKWGWAFSVPLAESPNGLRSTSMDMSFTGLHTAVDRVVSFHWDKQAGKLSKIRREPEEVDEEERRVMAREVMRVAFEHLGSRILLALQAVSLRDPQLAKIMPVVVSGGVASNQYLRHVLESFLAARGYPSVKLIYPPPELCTDNAAMIAWAGIEMFRAGHTTPLVCRALRKWSLEELLTPPNGN</sequence>
<evidence type="ECO:0000313" key="3">
    <source>
        <dbReference type="EMBL" id="KAF4302603.1"/>
    </source>
</evidence>
<comment type="subunit">
    <text evidence="1">Homodimer.</text>
</comment>
<keyword evidence="1" id="KW-0012">Acyltransferase</keyword>
<accession>A0A8H4IMA2</accession>
<comment type="catalytic activity">
    <reaction evidence="1">
        <text>L-threonylcarbamoyladenylate + adenosine(37) in tRNA = N(6)-L-threonylcarbamoyladenosine(37) in tRNA + AMP + H(+)</text>
        <dbReference type="Rhea" id="RHEA:37059"/>
        <dbReference type="Rhea" id="RHEA-COMP:10162"/>
        <dbReference type="Rhea" id="RHEA-COMP:10163"/>
        <dbReference type="ChEBI" id="CHEBI:15378"/>
        <dbReference type="ChEBI" id="CHEBI:73682"/>
        <dbReference type="ChEBI" id="CHEBI:74411"/>
        <dbReference type="ChEBI" id="CHEBI:74418"/>
        <dbReference type="ChEBI" id="CHEBI:456215"/>
        <dbReference type="EC" id="2.3.1.234"/>
    </reaction>
</comment>
<dbReference type="PANTHER" id="PTHR11735">
    <property type="entry name" value="TRNA N6-ADENOSINE THREONYLCARBAMOYLTRANSFERASE"/>
    <property type="match status" value="1"/>
</dbReference>